<evidence type="ECO:0000313" key="4">
    <source>
        <dbReference type="Proteomes" id="UP000323521"/>
    </source>
</evidence>
<organism evidence="3 4">
    <name type="scientific">Formimonas warabiya</name>
    <dbReference type="NCBI Taxonomy" id="1761012"/>
    <lineage>
        <taxon>Bacteria</taxon>
        <taxon>Bacillati</taxon>
        <taxon>Bacillota</taxon>
        <taxon>Clostridia</taxon>
        <taxon>Eubacteriales</taxon>
        <taxon>Peptococcaceae</taxon>
        <taxon>Candidatus Formimonas</taxon>
    </lineage>
</organism>
<protein>
    <recommendedName>
        <fullName evidence="2">DUF1468 domain-containing protein</fullName>
    </recommendedName>
</protein>
<proteinExistence type="predicted"/>
<evidence type="ECO:0000313" key="3">
    <source>
        <dbReference type="EMBL" id="ATW27148.1"/>
    </source>
</evidence>
<accession>A0A3G1KXD8</accession>
<evidence type="ECO:0000259" key="2">
    <source>
        <dbReference type="Pfam" id="PF07331"/>
    </source>
</evidence>
<feature type="domain" description="DUF1468" evidence="2">
    <location>
        <begin position="13"/>
        <end position="137"/>
    </location>
</feature>
<evidence type="ECO:0000256" key="1">
    <source>
        <dbReference type="SAM" id="Phobius"/>
    </source>
</evidence>
<dbReference type="EMBL" id="CP017634">
    <property type="protein sequence ID" value="ATW27148.1"/>
    <property type="molecule type" value="Genomic_DNA"/>
</dbReference>
<feature type="transmembrane region" description="Helical" evidence="1">
    <location>
        <begin position="33"/>
        <end position="55"/>
    </location>
</feature>
<dbReference type="KEGG" id="fwa:DCMF_22515"/>
<sequence>MKISGEKIFNLGILLVLCLFVIMSLTFPPKAKLLPLIIGIPGIILMIVLLVSDFLKPQKEATSLTKEEKKRQYQMFLGVVALFFIIICTGISLGVALFLFAFIRFVAKRKLLVAFGMALFGFALTYGLFGVALHYPLYKGLLNLI</sequence>
<reference evidence="3 4" key="1">
    <citation type="submission" date="2016-10" db="EMBL/GenBank/DDBJ databases">
        <title>Complete Genome Sequence of Peptococcaceae strain DCMF.</title>
        <authorList>
            <person name="Edwards R.J."/>
            <person name="Holland S.I."/>
            <person name="Deshpande N.P."/>
            <person name="Wong Y.K."/>
            <person name="Ertan H."/>
            <person name="Manefield M."/>
            <person name="Russell T.L."/>
            <person name="Lee M.J."/>
        </authorList>
    </citation>
    <scope>NUCLEOTIDE SEQUENCE [LARGE SCALE GENOMIC DNA]</scope>
    <source>
        <strain evidence="3 4">DCMF</strain>
    </source>
</reference>
<feature type="transmembrane region" description="Helical" evidence="1">
    <location>
        <begin position="111"/>
        <end position="135"/>
    </location>
</feature>
<dbReference type="AlphaFoldDB" id="A0A3G1KXD8"/>
<keyword evidence="4" id="KW-1185">Reference proteome</keyword>
<keyword evidence="1" id="KW-1133">Transmembrane helix</keyword>
<feature type="transmembrane region" description="Helical" evidence="1">
    <location>
        <begin position="76"/>
        <end position="105"/>
    </location>
</feature>
<feature type="transmembrane region" description="Helical" evidence="1">
    <location>
        <begin position="7"/>
        <end position="27"/>
    </location>
</feature>
<keyword evidence="1" id="KW-0472">Membrane</keyword>
<dbReference type="Proteomes" id="UP000323521">
    <property type="component" value="Chromosome"/>
</dbReference>
<name>A0A3G1KXD8_FORW1</name>
<gene>
    <name evidence="3" type="ORF">DCMF_22515</name>
</gene>
<dbReference type="InterPro" id="IPR009936">
    <property type="entry name" value="DUF1468"/>
</dbReference>
<dbReference type="RefSeq" id="WP_148136500.1">
    <property type="nucleotide sequence ID" value="NZ_CP017634.1"/>
</dbReference>
<keyword evidence="1" id="KW-0812">Transmembrane</keyword>
<dbReference type="Pfam" id="PF07331">
    <property type="entry name" value="TctB"/>
    <property type="match status" value="1"/>
</dbReference>